<dbReference type="EMBL" id="JAPFQP010000004">
    <property type="protein sequence ID" value="MCX2720745.1"/>
    <property type="molecule type" value="Genomic_DNA"/>
</dbReference>
<dbReference type="RefSeq" id="WP_266015359.1">
    <property type="nucleotide sequence ID" value="NZ_JAPFQP010000004.1"/>
</dbReference>
<dbReference type="Pfam" id="PF19852">
    <property type="entry name" value="DUF6327"/>
    <property type="match status" value="1"/>
</dbReference>
<evidence type="ECO:0000313" key="2">
    <source>
        <dbReference type="Proteomes" id="UP001207116"/>
    </source>
</evidence>
<evidence type="ECO:0000313" key="1">
    <source>
        <dbReference type="EMBL" id="MCX2720745.1"/>
    </source>
</evidence>
<protein>
    <submittedName>
        <fullName evidence="1">DUF6327 family protein</fullName>
    </submittedName>
</protein>
<organism evidence="1 2">
    <name type="scientific">Lentiprolixibacter aurantiacus</name>
    <dbReference type="NCBI Taxonomy" id="2993939"/>
    <lineage>
        <taxon>Bacteria</taxon>
        <taxon>Pseudomonadati</taxon>
        <taxon>Bacteroidota</taxon>
        <taxon>Flavobacteriia</taxon>
        <taxon>Flavobacteriales</taxon>
        <taxon>Flavobacteriaceae</taxon>
        <taxon>Lentiprolixibacter</taxon>
    </lineage>
</organism>
<dbReference type="AlphaFoldDB" id="A0AAE3MMV5"/>
<dbReference type="InterPro" id="IPR046290">
    <property type="entry name" value="DUF6327"/>
</dbReference>
<comment type="caution">
    <text evidence="1">The sequence shown here is derived from an EMBL/GenBank/DDBJ whole genome shotgun (WGS) entry which is preliminary data.</text>
</comment>
<gene>
    <name evidence="1" type="ORF">OO016_14115</name>
</gene>
<reference evidence="1" key="1">
    <citation type="submission" date="2022-11" db="EMBL/GenBank/DDBJ databases">
        <title>The characterization of three novel Bacteroidetes species and genomic analysis of their roles in tidal elemental geochemical cycles.</title>
        <authorList>
            <person name="Ma K.-J."/>
        </authorList>
    </citation>
    <scope>NUCLEOTIDE SEQUENCE</scope>
    <source>
        <strain evidence="1">M415</strain>
    </source>
</reference>
<accession>A0AAE3MMV5</accession>
<dbReference type="Proteomes" id="UP001207116">
    <property type="component" value="Unassembled WGS sequence"/>
</dbReference>
<keyword evidence="2" id="KW-1185">Reference proteome</keyword>
<proteinExistence type="predicted"/>
<name>A0AAE3MMV5_9FLAO</name>
<sequence>MTKQFSSFDEIDEQLKILTLKREIDKECAKLRIYDIKNHLYPVNLVRSMDGTLARVMIPLVLTRIMKKIQSRKKEEV</sequence>